<comment type="caution">
    <text evidence="1">The sequence shown here is derived from an EMBL/GenBank/DDBJ whole genome shotgun (WGS) entry which is preliminary data.</text>
</comment>
<dbReference type="EMBL" id="NEXD01000089">
    <property type="protein sequence ID" value="PSN84002.1"/>
    <property type="molecule type" value="Genomic_DNA"/>
</dbReference>
<evidence type="ECO:0000313" key="1">
    <source>
        <dbReference type="EMBL" id="PSN84002.1"/>
    </source>
</evidence>
<proteinExistence type="predicted"/>
<organism evidence="1 2">
    <name type="scientific">Candidatus Marsarchaeota G1 archaeon BE_D</name>
    <dbReference type="NCBI Taxonomy" id="1978156"/>
    <lineage>
        <taxon>Archaea</taxon>
        <taxon>Candidatus Marsarchaeota</taxon>
        <taxon>Candidatus Marsarchaeota group 1</taxon>
    </lineage>
</organism>
<protein>
    <submittedName>
        <fullName evidence="1">Uncharacterized protein</fullName>
    </submittedName>
</protein>
<accession>A0A2R6AC72</accession>
<reference evidence="1 2" key="1">
    <citation type="submission" date="2017-04" db="EMBL/GenBank/DDBJ databases">
        <title>Novel microbial lineages endemic to geothermal iron-oxide mats fill important gaps in the evolutionary history of Archaea.</title>
        <authorList>
            <person name="Jay Z.J."/>
            <person name="Beam J.P."/>
            <person name="Dlakic M."/>
            <person name="Rusch D.B."/>
            <person name="Kozubal M.A."/>
            <person name="Inskeep W.P."/>
        </authorList>
    </citation>
    <scope>NUCLEOTIDE SEQUENCE [LARGE SCALE GENOMIC DNA]</scope>
    <source>
        <strain evidence="1">BE_D</strain>
    </source>
</reference>
<sequence>MFFCEFKNKEQKWIFSIIQMVKLNWVSVVTLFTSFQKRFDDTLVFKKLHYDGQQFLKEQKTNLGCKKHKDMRKLKVKALMQIVSNVKRLFLLKSEKLSAKVVITEMLVSLKIFANGKEAS</sequence>
<gene>
    <name evidence="1" type="ORF">B9Q02_09950</name>
</gene>
<dbReference type="Proteomes" id="UP000240569">
    <property type="component" value="Unassembled WGS sequence"/>
</dbReference>
<dbReference type="AlphaFoldDB" id="A0A2R6AC72"/>
<evidence type="ECO:0000313" key="2">
    <source>
        <dbReference type="Proteomes" id="UP000240569"/>
    </source>
</evidence>
<name>A0A2R6AC72_9ARCH</name>